<dbReference type="PANTHER" id="PTHR10924:SF4">
    <property type="entry name" value="GH15861P"/>
    <property type="match status" value="1"/>
</dbReference>
<dbReference type="InterPro" id="IPR011701">
    <property type="entry name" value="MFS"/>
</dbReference>
<dbReference type="PROSITE" id="PS50850">
    <property type="entry name" value="MFS"/>
    <property type="match status" value="1"/>
</dbReference>
<dbReference type="SUPFAM" id="SSF103473">
    <property type="entry name" value="MFS general substrate transporter"/>
    <property type="match status" value="1"/>
</dbReference>
<dbReference type="GeneID" id="124295338"/>
<feature type="transmembrane region" description="Helical" evidence="5">
    <location>
        <begin position="305"/>
        <end position="324"/>
    </location>
</feature>
<comment type="subcellular location">
    <subcellularLocation>
        <location evidence="1">Membrane</location>
        <topology evidence="1">Multi-pass membrane protein</topology>
    </subcellularLocation>
</comment>
<dbReference type="PANTHER" id="PTHR10924">
    <property type="entry name" value="MAJOR FACILITATOR SUPERFAMILY PROTEIN-RELATED"/>
    <property type="match status" value="1"/>
</dbReference>
<evidence type="ECO:0000313" key="7">
    <source>
        <dbReference type="Proteomes" id="UP000829291"/>
    </source>
</evidence>
<feature type="transmembrane region" description="Helical" evidence="5">
    <location>
        <begin position="206"/>
        <end position="226"/>
    </location>
</feature>
<keyword evidence="7" id="KW-1185">Reference proteome</keyword>
<accession>A0ABM3GKZ2</accession>
<dbReference type="InterPro" id="IPR049680">
    <property type="entry name" value="FLVCR1-2_SLC49-like"/>
</dbReference>
<evidence type="ECO:0000256" key="4">
    <source>
        <dbReference type="ARBA" id="ARBA00023136"/>
    </source>
</evidence>
<feature type="domain" description="Major facilitator superfamily (MFS) profile" evidence="6">
    <location>
        <begin position="39"/>
        <end position="447"/>
    </location>
</feature>
<feature type="transmembrane region" description="Helical" evidence="5">
    <location>
        <begin position="359"/>
        <end position="378"/>
    </location>
</feature>
<keyword evidence="3 5" id="KW-1133">Transmembrane helix</keyword>
<name>A0ABM3GKZ2_NEOLC</name>
<dbReference type="RefSeq" id="XP_046600939.1">
    <property type="nucleotide sequence ID" value="XM_046744983.1"/>
</dbReference>
<evidence type="ECO:0000259" key="6">
    <source>
        <dbReference type="PROSITE" id="PS50850"/>
    </source>
</evidence>
<sequence length="464" mass="51676">MTAGEKIELSQRIEDTSIEKYEKFLKPDTLEVKVFKRRWLQLVLFVLFSSSNSVQWLQYTIITNIVCLYYNVSRFAVASTTVVLMVSYMLLLFPTSYLINRIGLRWTVVIGATVACLGAWIKVFSAAPDRFAVTLMGQCVVAVSQSFLCPVPGKLAACWFGKDQVALATAIGYHAICCGIISCFIVVPILVKNHESLDDIGSDLSLIYWIVAIFCTVVFLAVFFLFQDEPSLPPSESRALQKIKRESSPEGFLPPLMRVLRNRNYLLIWLAWGLNTSLLNTASTFCNPFLVNRFKNVDAELGKLELLFCLMGLIGSVIVASILDKTKQFRIIFTATSAMALLFGILYGLSYYLENKVMVFVSGGILAFFLGSYCVVAMEMCVEATYPESEAVVTGILSMSSQLNGIWIVLVTSKVLEVYGDIAAHSILCSALGLATLLTIFHKPELRRQKVQKYATRCKINAVQ</sequence>
<proteinExistence type="predicted"/>
<feature type="transmembrane region" description="Helical" evidence="5">
    <location>
        <begin position="265"/>
        <end position="285"/>
    </location>
</feature>
<evidence type="ECO:0000256" key="1">
    <source>
        <dbReference type="ARBA" id="ARBA00004141"/>
    </source>
</evidence>
<dbReference type="Pfam" id="PF07690">
    <property type="entry name" value="MFS_1"/>
    <property type="match status" value="1"/>
</dbReference>
<evidence type="ECO:0000256" key="3">
    <source>
        <dbReference type="ARBA" id="ARBA00022989"/>
    </source>
</evidence>
<evidence type="ECO:0000313" key="8">
    <source>
        <dbReference type="RefSeq" id="XP_046600939.1"/>
    </source>
</evidence>
<feature type="transmembrane region" description="Helical" evidence="5">
    <location>
        <begin position="331"/>
        <end position="353"/>
    </location>
</feature>
<reference evidence="8" key="1">
    <citation type="submission" date="2025-08" db="UniProtKB">
        <authorList>
            <consortium name="RefSeq"/>
        </authorList>
    </citation>
    <scope>IDENTIFICATION</scope>
    <source>
        <tissue evidence="8">Thorax and Abdomen</tissue>
    </source>
</reference>
<dbReference type="Gene3D" id="1.20.1250.20">
    <property type="entry name" value="MFS general substrate transporter like domains"/>
    <property type="match status" value="2"/>
</dbReference>
<dbReference type="InterPro" id="IPR036259">
    <property type="entry name" value="MFS_trans_sf"/>
</dbReference>
<keyword evidence="2 5" id="KW-0812">Transmembrane</keyword>
<dbReference type="Proteomes" id="UP000829291">
    <property type="component" value="Chromosome 7"/>
</dbReference>
<feature type="transmembrane region" description="Helical" evidence="5">
    <location>
        <begin position="422"/>
        <end position="441"/>
    </location>
</feature>
<dbReference type="InterPro" id="IPR020846">
    <property type="entry name" value="MFS_dom"/>
</dbReference>
<gene>
    <name evidence="8" type="primary">LOC124295338</name>
</gene>
<keyword evidence="4 5" id="KW-0472">Membrane</keyword>
<evidence type="ECO:0000256" key="2">
    <source>
        <dbReference type="ARBA" id="ARBA00022692"/>
    </source>
</evidence>
<organism evidence="7 8">
    <name type="scientific">Neodiprion lecontei</name>
    <name type="common">Redheaded pine sawfly</name>
    <dbReference type="NCBI Taxonomy" id="441921"/>
    <lineage>
        <taxon>Eukaryota</taxon>
        <taxon>Metazoa</taxon>
        <taxon>Ecdysozoa</taxon>
        <taxon>Arthropoda</taxon>
        <taxon>Hexapoda</taxon>
        <taxon>Insecta</taxon>
        <taxon>Pterygota</taxon>
        <taxon>Neoptera</taxon>
        <taxon>Endopterygota</taxon>
        <taxon>Hymenoptera</taxon>
        <taxon>Tenthredinoidea</taxon>
        <taxon>Diprionidae</taxon>
        <taxon>Diprioninae</taxon>
        <taxon>Neodiprion</taxon>
    </lineage>
</organism>
<feature type="transmembrane region" description="Helical" evidence="5">
    <location>
        <begin position="165"/>
        <end position="191"/>
    </location>
</feature>
<evidence type="ECO:0000256" key="5">
    <source>
        <dbReference type="SAM" id="Phobius"/>
    </source>
</evidence>
<feature type="transmembrane region" description="Helical" evidence="5">
    <location>
        <begin position="77"/>
        <end position="99"/>
    </location>
</feature>
<feature type="transmembrane region" description="Helical" evidence="5">
    <location>
        <begin position="39"/>
        <end position="57"/>
    </location>
</feature>
<protein>
    <submittedName>
        <fullName evidence="8">Uncharacterized MFS-type transporter C09D4.1-like</fullName>
    </submittedName>
</protein>
<feature type="transmembrane region" description="Helical" evidence="5">
    <location>
        <begin position="106"/>
        <end position="125"/>
    </location>
</feature>